<dbReference type="EMBL" id="PFFQ01000053">
    <property type="protein sequence ID" value="PIW15233.1"/>
    <property type="molecule type" value="Genomic_DNA"/>
</dbReference>
<keyword evidence="1" id="KW-0175">Coiled coil</keyword>
<organism evidence="3 4">
    <name type="scientific">bacterium (Candidatus Blackallbacteria) CG17_big_fil_post_rev_8_21_14_2_50_48_46</name>
    <dbReference type="NCBI Taxonomy" id="2014261"/>
    <lineage>
        <taxon>Bacteria</taxon>
        <taxon>Candidatus Blackallbacteria</taxon>
    </lineage>
</organism>
<feature type="region of interest" description="Disordered" evidence="2">
    <location>
        <begin position="110"/>
        <end position="129"/>
    </location>
</feature>
<dbReference type="Proteomes" id="UP000231019">
    <property type="component" value="Unassembled WGS sequence"/>
</dbReference>
<sequence length="129" mass="14414">MDILKKASLLTAEFISLSADKVQEVADEFVKKGTLHDNEAKKFVSEVRSNLEGREKEFTERWEQVVNSVQQIGTTLGITKVEKDNLDERIDELERHIDELKSRRDLLNKELGKDGGASKAKAASAASAK</sequence>
<evidence type="ECO:0000256" key="1">
    <source>
        <dbReference type="SAM" id="Coils"/>
    </source>
</evidence>
<feature type="compositionally biased region" description="Low complexity" evidence="2">
    <location>
        <begin position="117"/>
        <end position="129"/>
    </location>
</feature>
<name>A0A2M7G0T9_9BACT</name>
<gene>
    <name evidence="3" type="ORF">COW36_17585</name>
</gene>
<accession>A0A2M7G0T9</accession>
<evidence type="ECO:0000256" key="2">
    <source>
        <dbReference type="SAM" id="MobiDB-lite"/>
    </source>
</evidence>
<dbReference type="AlphaFoldDB" id="A0A2M7G0T9"/>
<proteinExistence type="predicted"/>
<reference evidence="3 4" key="1">
    <citation type="submission" date="2017-09" db="EMBL/GenBank/DDBJ databases">
        <title>Depth-based differentiation of microbial function through sediment-hosted aquifers and enrichment of novel symbionts in the deep terrestrial subsurface.</title>
        <authorList>
            <person name="Probst A.J."/>
            <person name="Ladd B."/>
            <person name="Jarett J.K."/>
            <person name="Geller-Mcgrath D.E."/>
            <person name="Sieber C.M."/>
            <person name="Emerson J.B."/>
            <person name="Anantharaman K."/>
            <person name="Thomas B.C."/>
            <person name="Malmstrom R."/>
            <person name="Stieglmeier M."/>
            <person name="Klingl A."/>
            <person name="Woyke T."/>
            <person name="Ryan C.M."/>
            <person name="Banfield J.F."/>
        </authorList>
    </citation>
    <scope>NUCLEOTIDE SEQUENCE [LARGE SCALE GENOMIC DNA]</scope>
    <source>
        <strain evidence="3">CG17_big_fil_post_rev_8_21_14_2_50_48_46</strain>
    </source>
</reference>
<feature type="coiled-coil region" evidence="1">
    <location>
        <begin position="76"/>
        <end position="110"/>
    </location>
</feature>
<evidence type="ECO:0000313" key="3">
    <source>
        <dbReference type="EMBL" id="PIW15233.1"/>
    </source>
</evidence>
<evidence type="ECO:0000313" key="4">
    <source>
        <dbReference type="Proteomes" id="UP000231019"/>
    </source>
</evidence>
<comment type="caution">
    <text evidence="3">The sequence shown here is derived from an EMBL/GenBank/DDBJ whole genome shotgun (WGS) entry which is preliminary data.</text>
</comment>
<protein>
    <recommendedName>
        <fullName evidence="5">Poly(Hydroxyalkanoate) granule-associated protein</fullName>
    </recommendedName>
</protein>
<evidence type="ECO:0008006" key="5">
    <source>
        <dbReference type="Google" id="ProtNLM"/>
    </source>
</evidence>